<dbReference type="Pfam" id="PF02536">
    <property type="entry name" value="mTERF"/>
    <property type="match status" value="1"/>
</dbReference>
<dbReference type="GO" id="GO:0006353">
    <property type="term" value="P:DNA-templated transcription termination"/>
    <property type="evidence" value="ECO:0007669"/>
    <property type="project" value="UniProtKB-KW"/>
</dbReference>
<dbReference type="InterPro" id="IPR003690">
    <property type="entry name" value="MTERF"/>
</dbReference>
<organism evidence="4 5">
    <name type="scientific">Aristolochia fimbriata</name>
    <name type="common">White veined hardy Dutchman's pipe vine</name>
    <dbReference type="NCBI Taxonomy" id="158543"/>
    <lineage>
        <taxon>Eukaryota</taxon>
        <taxon>Viridiplantae</taxon>
        <taxon>Streptophyta</taxon>
        <taxon>Embryophyta</taxon>
        <taxon>Tracheophyta</taxon>
        <taxon>Spermatophyta</taxon>
        <taxon>Magnoliopsida</taxon>
        <taxon>Magnoliidae</taxon>
        <taxon>Piperales</taxon>
        <taxon>Aristolochiaceae</taxon>
        <taxon>Aristolochia</taxon>
    </lineage>
</organism>
<comment type="similarity">
    <text evidence="1">Belongs to the mTERF family.</text>
</comment>
<keyword evidence="3" id="KW-0809">Transit peptide</keyword>
<dbReference type="AlphaFoldDB" id="A0AAV7DSZ8"/>
<proteinExistence type="inferred from homology"/>
<dbReference type="EMBL" id="JAINDJ010000008">
    <property type="protein sequence ID" value="KAG9439703.1"/>
    <property type="molecule type" value="Genomic_DNA"/>
</dbReference>
<keyword evidence="2" id="KW-0806">Transcription termination</keyword>
<reference evidence="4 5" key="1">
    <citation type="submission" date="2021-07" db="EMBL/GenBank/DDBJ databases">
        <title>The Aristolochia fimbriata genome: insights into angiosperm evolution, floral development and chemical biosynthesis.</title>
        <authorList>
            <person name="Jiao Y."/>
        </authorList>
    </citation>
    <scope>NUCLEOTIDE SEQUENCE [LARGE SCALE GENOMIC DNA]</scope>
    <source>
        <strain evidence="4">IBCAS-2021</strain>
        <tissue evidence="4">Leaf</tissue>
    </source>
</reference>
<gene>
    <name evidence="4" type="ORF">H6P81_019868</name>
</gene>
<dbReference type="SMART" id="SM00733">
    <property type="entry name" value="Mterf"/>
    <property type="match status" value="7"/>
</dbReference>
<keyword evidence="2" id="KW-0804">Transcription</keyword>
<keyword evidence="5" id="KW-1185">Reference proteome</keyword>
<name>A0AAV7DSZ8_ARIFI</name>
<evidence type="ECO:0000256" key="2">
    <source>
        <dbReference type="ARBA" id="ARBA00022472"/>
    </source>
</evidence>
<keyword evidence="2" id="KW-0805">Transcription regulation</keyword>
<sequence length="396" mass="45278">MTGVSCWSERNCQKPETSVCKDLCRGMLPEVWPSLLSELSFPKFLATSYSTPPSPLITRYLINVCGLTPETALSVSKNLYLQRADMKQFDTVLSVLSSVGFSKDQIRTLIIKQPKLLLMRARTNIKPKVEFFCEMGYSASDISDIIVSSTTIMSRSLDNHVKPLFECLKEVLGNNAQVKLAIARGGRFLQYDVKQTLLPNAALLLDEGIPTKCIPKLVLNYPRVILQKRSDFVKLVEWAKAMGIPPVSSTFILAIATKFTLRDETWNKKVKMFMTLGWSEEEVLSAFRKAPFLFGRSEEKVSKVTKFVVNTMKLDSKELYKYPVLFMYGLEKRIVPRFFVIEVLKSKKLLRTDKKFLSAYYLPEKNFLDNFVIKYIDRVPDLMNLYQQEVSRGSKS</sequence>
<dbReference type="PANTHER" id="PTHR13068">
    <property type="entry name" value="CGI-12 PROTEIN-RELATED"/>
    <property type="match status" value="1"/>
</dbReference>
<evidence type="ECO:0000313" key="4">
    <source>
        <dbReference type="EMBL" id="KAG9439703.1"/>
    </source>
</evidence>
<accession>A0AAV7DSZ8</accession>
<evidence type="ECO:0000256" key="3">
    <source>
        <dbReference type="ARBA" id="ARBA00022946"/>
    </source>
</evidence>
<dbReference type="InterPro" id="IPR038538">
    <property type="entry name" value="MTERF_sf"/>
</dbReference>
<dbReference type="Gene3D" id="1.25.70.10">
    <property type="entry name" value="Transcription termination factor 3, mitochondrial"/>
    <property type="match status" value="1"/>
</dbReference>
<protein>
    <submittedName>
        <fullName evidence="4">Uncharacterized protein</fullName>
    </submittedName>
</protein>
<evidence type="ECO:0000256" key="1">
    <source>
        <dbReference type="ARBA" id="ARBA00007692"/>
    </source>
</evidence>
<dbReference type="PANTHER" id="PTHR13068:SF31">
    <property type="entry name" value="TRANSCRIPTION TERMINATION FACTOR MTERF2, CHLOROPLASTIC-LIKE"/>
    <property type="match status" value="1"/>
</dbReference>
<dbReference type="GO" id="GO:0003676">
    <property type="term" value="F:nucleic acid binding"/>
    <property type="evidence" value="ECO:0007669"/>
    <property type="project" value="InterPro"/>
</dbReference>
<dbReference type="FunFam" id="1.25.70.10:FF:000001">
    <property type="entry name" value="Mitochondrial transcription termination factor-like"/>
    <property type="match status" value="1"/>
</dbReference>
<comment type="caution">
    <text evidence="4">The sequence shown here is derived from an EMBL/GenBank/DDBJ whole genome shotgun (WGS) entry which is preliminary data.</text>
</comment>
<dbReference type="Proteomes" id="UP000825729">
    <property type="component" value="Unassembled WGS sequence"/>
</dbReference>
<evidence type="ECO:0000313" key="5">
    <source>
        <dbReference type="Proteomes" id="UP000825729"/>
    </source>
</evidence>